<feature type="DNA-binding region" description="Homeobox" evidence="13">
    <location>
        <begin position="603"/>
        <end position="645"/>
    </location>
</feature>
<dbReference type="Gene3D" id="1.10.10.60">
    <property type="entry name" value="Homeodomain-like"/>
    <property type="match status" value="1"/>
</dbReference>
<dbReference type="Proteomes" id="UP000887572">
    <property type="component" value="Unplaced"/>
</dbReference>
<dbReference type="PROSITE" id="PS00027">
    <property type="entry name" value="HOMEOBOX_1"/>
    <property type="match status" value="1"/>
</dbReference>
<keyword evidence="6 15" id="KW-1133">Transmembrane helix</keyword>
<keyword evidence="9 15" id="KW-0472">Membrane</keyword>
<keyword evidence="11 13" id="KW-0539">Nucleus</keyword>
<dbReference type="GO" id="GO:0000981">
    <property type="term" value="F:DNA-binding transcription factor activity, RNA polymerase II-specific"/>
    <property type="evidence" value="ECO:0007669"/>
    <property type="project" value="InterPro"/>
</dbReference>
<evidence type="ECO:0000256" key="6">
    <source>
        <dbReference type="ARBA" id="ARBA00022989"/>
    </source>
</evidence>
<keyword evidence="5 15" id="KW-0812">Transmembrane</keyword>
<feature type="transmembrane region" description="Helical" evidence="15">
    <location>
        <begin position="329"/>
        <end position="353"/>
    </location>
</feature>
<evidence type="ECO:0000256" key="8">
    <source>
        <dbReference type="ARBA" id="ARBA00023125"/>
    </source>
</evidence>
<comment type="subcellular location">
    <subcellularLocation>
        <location evidence="2">Cytoplasm</location>
    </subcellularLocation>
    <subcellularLocation>
        <location evidence="1">Nucleus membrane</location>
        <topology evidence="1">Multi-pass membrane protein</topology>
    </subcellularLocation>
</comment>
<evidence type="ECO:0000256" key="13">
    <source>
        <dbReference type="PROSITE-ProRule" id="PRU00108"/>
    </source>
</evidence>
<name>A0A914HFD8_GLORO</name>
<keyword evidence="4" id="KW-0963">Cytoplasm</keyword>
<feature type="transmembrane region" description="Helical" evidence="15">
    <location>
        <begin position="482"/>
        <end position="503"/>
    </location>
</feature>
<comment type="similarity">
    <text evidence="3">Belongs to the CNEP1R1 family.</text>
</comment>
<dbReference type="GO" id="GO:0006629">
    <property type="term" value="P:lipid metabolic process"/>
    <property type="evidence" value="ECO:0007669"/>
    <property type="project" value="UniProtKB-KW"/>
</dbReference>
<dbReference type="PROSITE" id="PS50071">
    <property type="entry name" value="HOMEOBOX_2"/>
    <property type="match status" value="1"/>
</dbReference>
<sequence>MSSSMDSYVRFIAHPVITSLIFMAWIAFLAFSTIGISRFEVNLSAKKMFAEDSPLLEVDSYREGHIVPFFHMATVFINSPTNLSDPVRMARLNELVHDMVEAIPGSWGTKSKNYFVRELDKFVGEEVELGPDQMEQFLDWPENRFWKSFIRIPNETERKIVHGFYFTTGYHGKRLRILTDQKNDVTDYMPYGARSRQELATQEHFFNAQGLGHPFGVFVLLRPLRADDNFLRPPMLAEASLIAYFLFACSAPILIEQVGRRVLLIVTNRKIVQRGRSNTRIRSICWHFTFAVILTAGLADAASTMSPDVIEKELQRAANDVSFAFQSKILYVAVLMTGLAIFVWMLLISVEVIRVRRQMNKDLAKIEKLLLRKTRLVDMGADPGIIIDVDDQNVRYALNRVDSYREGHIVPFFHMATVFINSPTNLSDPVRMARLNELVHDMVEAIPGSWGTKKGELGPDQMEQFLDWPKNRFWKSLSKTRIRAICGHFTLTIILTALFVGIVDAAPVRSPVENEKELKHTSAMGSFTFQTTDIAWAAMIAMGFVIATLMCVISKVMCDVRRLLKSGMADIEQILRTTTNTTHSDYNNIANCYGESKETILRHFYRQNPYPSPKDEETLAEQTGLTPTQVSNWFENRRQKDREAGCKKEAAQLRPTDDTFLLFMEDPSSAYEDMLFFERRLTEVITGMQPKVRKWRVILFVLLLSTAYTAYYWVFDPALRFQRIPALSSRNTALKISFRESLAKHMMFTACISLLLIFFLFFGVHKRVVAPKIIALRCRCVLGDFCLSCDEHGKLIVRPAYPSSSVSPPPSTYVPPGSSLGSSHHQQQQQHHHYSQPTKATASSSVASRHSFGGGGSATKYELVEEDPLLLESPAAAVADDRRINAASNGFF</sequence>
<dbReference type="GO" id="GO:0071595">
    <property type="term" value="C:Nem1-Spo7 phosphatase complex"/>
    <property type="evidence" value="ECO:0007669"/>
    <property type="project" value="InterPro"/>
</dbReference>
<keyword evidence="10 13" id="KW-0371">Homeobox</keyword>
<dbReference type="InterPro" id="IPR017970">
    <property type="entry name" value="Homeobox_CS"/>
</dbReference>
<evidence type="ECO:0000313" key="17">
    <source>
        <dbReference type="Proteomes" id="UP000887572"/>
    </source>
</evidence>
<dbReference type="PANTHER" id="PTHR20996">
    <property type="entry name" value="NUCLEAR ENVELOPE PHOSPHATASE-REGULATORY SUBUNIT 1"/>
    <property type="match status" value="1"/>
</dbReference>
<evidence type="ECO:0000256" key="4">
    <source>
        <dbReference type="ARBA" id="ARBA00022490"/>
    </source>
</evidence>
<keyword evidence="8 13" id="KW-0238">DNA-binding</keyword>
<dbReference type="GO" id="GO:0003677">
    <property type="term" value="F:DNA binding"/>
    <property type="evidence" value="ECO:0007669"/>
    <property type="project" value="UniProtKB-UniRule"/>
</dbReference>
<feature type="transmembrane region" description="Helical" evidence="15">
    <location>
        <begin position="241"/>
        <end position="263"/>
    </location>
</feature>
<evidence type="ECO:0000256" key="12">
    <source>
        <dbReference type="ARBA" id="ARBA00030458"/>
    </source>
</evidence>
<dbReference type="InterPro" id="IPR009057">
    <property type="entry name" value="Homeodomain-like_sf"/>
</dbReference>
<dbReference type="PANTHER" id="PTHR20996:SF1">
    <property type="entry name" value="NUCLEAR ENVELOPE PHOSPHATASE-REGULATORY SUBUNIT 1"/>
    <property type="match status" value="1"/>
</dbReference>
<dbReference type="WBParaSite" id="Gr19_v10_g16640.t1">
    <property type="protein sequence ID" value="Gr19_v10_g16640.t1"/>
    <property type="gene ID" value="Gr19_v10_g16640"/>
</dbReference>
<keyword evidence="7" id="KW-0443">Lipid metabolism</keyword>
<dbReference type="CDD" id="cd00086">
    <property type="entry name" value="homeodomain"/>
    <property type="match status" value="1"/>
</dbReference>
<keyword evidence="17" id="KW-1185">Reference proteome</keyword>
<evidence type="ECO:0000259" key="16">
    <source>
        <dbReference type="PROSITE" id="PS50071"/>
    </source>
</evidence>
<dbReference type="GO" id="GO:0005737">
    <property type="term" value="C:cytoplasm"/>
    <property type="evidence" value="ECO:0007669"/>
    <property type="project" value="UniProtKB-SubCell"/>
</dbReference>
<feature type="transmembrane region" description="Helical" evidence="15">
    <location>
        <begin position="697"/>
        <end position="715"/>
    </location>
</feature>
<evidence type="ECO:0000256" key="5">
    <source>
        <dbReference type="ARBA" id="ARBA00022692"/>
    </source>
</evidence>
<evidence type="ECO:0000256" key="15">
    <source>
        <dbReference type="SAM" id="Phobius"/>
    </source>
</evidence>
<evidence type="ECO:0000256" key="11">
    <source>
        <dbReference type="ARBA" id="ARBA00023242"/>
    </source>
</evidence>
<dbReference type="Pfam" id="PF09771">
    <property type="entry name" value="Tmemb_18A"/>
    <property type="match status" value="1"/>
</dbReference>
<organism evidence="17 18">
    <name type="scientific">Globodera rostochiensis</name>
    <name type="common">Golden nematode worm</name>
    <name type="synonym">Heterodera rostochiensis</name>
    <dbReference type="NCBI Taxonomy" id="31243"/>
    <lineage>
        <taxon>Eukaryota</taxon>
        <taxon>Metazoa</taxon>
        <taxon>Ecdysozoa</taxon>
        <taxon>Nematoda</taxon>
        <taxon>Chromadorea</taxon>
        <taxon>Rhabditida</taxon>
        <taxon>Tylenchina</taxon>
        <taxon>Tylenchomorpha</taxon>
        <taxon>Tylenchoidea</taxon>
        <taxon>Heteroderidae</taxon>
        <taxon>Heteroderinae</taxon>
        <taxon>Globodera</taxon>
    </lineage>
</organism>
<evidence type="ECO:0000256" key="2">
    <source>
        <dbReference type="ARBA" id="ARBA00004496"/>
    </source>
</evidence>
<dbReference type="Pfam" id="PF00046">
    <property type="entry name" value="Homeodomain"/>
    <property type="match status" value="1"/>
</dbReference>
<protein>
    <recommendedName>
        <fullName evidence="12">Transmembrane protein 188</fullName>
    </recommendedName>
</protein>
<evidence type="ECO:0000256" key="3">
    <source>
        <dbReference type="ARBA" id="ARBA00010998"/>
    </source>
</evidence>
<accession>A0A914HFD8</accession>
<feature type="transmembrane region" description="Helical" evidence="15">
    <location>
        <begin position="534"/>
        <end position="558"/>
    </location>
</feature>
<evidence type="ECO:0000256" key="10">
    <source>
        <dbReference type="ARBA" id="ARBA00023155"/>
    </source>
</evidence>
<feature type="region of interest" description="Disordered" evidence="14">
    <location>
        <begin position="803"/>
        <end position="840"/>
    </location>
</feature>
<dbReference type="InterPro" id="IPR001356">
    <property type="entry name" value="HD"/>
</dbReference>
<dbReference type="InterPro" id="IPR019168">
    <property type="entry name" value="NEP1-R1"/>
</dbReference>
<evidence type="ECO:0000313" key="18">
    <source>
        <dbReference type="WBParaSite" id="Gr19_v10_g16640.t1"/>
    </source>
</evidence>
<dbReference type="AlphaFoldDB" id="A0A914HFD8"/>
<evidence type="ECO:0000256" key="9">
    <source>
        <dbReference type="ARBA" id="ARBA00023136"/>
    </source>
</evidence>
<proteinExistence type="inferred from homology"/>
<feature type="transmembrane region" description="Helical" evidence="15">
    <location>
        <begin position="12"/>
        <end position="36"/>
    </location>
</feature>
<feature type="transmembrane region" description="Helical" evidence="15">
    <location>
        <begin position="204"/>
        <end position="221"/>
    </location>
</feature>
<dbReference type="GO" id="GO:0031965">
    <property type="term" value="C:nuclear membrane"/>
    <property type="evidence" value="ECO:0007669"/>
    <property type="project" value="UniProtKB-SubCell"/>
</dbReference>
<evidence type="ECO:0000256" key="1">
    <source>
        <dbReference type="ARBA" id="ARBA00004232"/>
    </source>
</evidence>
<feature type="compositionally biased region" description="Low complexity" evidence="14">
    <location>
        <begin position="814"/>
        <end position="829"/>
    </location>
</feature>
<reference evidence="18" key="1">
    <citation type="submission" date="2022-11" db="UniProtKB">
        <authorList>
            <consortium name="WormBaseParasite"/>
        </authorList>
    </citation>
    <scope>IDENTIFICATION</scope>
</reference>
<dbReference type="SUPFAM" id="SSF46689">
    <property type="entry name" value="Homeodomain-like"/>
    <property type="match status" value="1"/>
</dbReference>
<dbReference type="SMART" id="SM00389">
    <property type="entry name" value="HOX"/>
    <property type="match status" value="1"/>
</dbReference>
<feature type="transmembrane region" description="Helical" evidence="15">
    <location>
        <begin position="745"/>
        <end position="764"/>
    </location>
</feature>
<evidence type="ECO:0000256" key="7">
    <source>
        <dbReference type="ARBA" id="ARBA00023098"/>
    </source>
</evidence>
<feature type="domain" description="Homeobox" evidence="16">
    <location>
        <begin position="601"/>
        <end position="644"/>
    </location>
</feature>
<feature type="transmembrane region" description="Helical" evidence="15">
    <location>
        <begin position="284"/>
        <end position="302"/>
    </location>
</feature>
<evidence type="ECO:0000256" key="14">
    <source>
        <dbReference type="SAM" id="MobiDB-lite"/>
    </source>
</evidence>